<sequence>MAAKTAIVLLSGGLDSATTLAMAQQAGFTCAALSFRYGQRHLAELDCARKVAARAGVIRHEICDIDLRAFGGSALTADIAVPKDRDEAAMGAEIPVTYVPARNTIMLSFALAFAEVMGSADIFVGVNAVDYSGYPDCRPEYIAAFERMANLATKAGVEGHRLTIHAPLMRLGKADIIRTGLRLGVDYGLTSSCYDPDPAGHACGHCDACLLRLKGFAEAGAADPAPYSHNSSPERI</sequence>
<dbReference type="SUPFAM" id="SSF52402">
    <property type="entry name" value="Adenine nucleotide alpha hydrolases-like"/>
    <property type="match status" value="1"/>
</dbReference>
<keyword evidence="13" id="KW-1185">Reference proteome</keyword>
<feature type="binding site" evidence="11">
    <location>
        <position position="206"/>
    </location>
    <ligand>
        <name>Zn(2+)</name>
        <dbReference type="ChEBI" id="CHEBI:29105"/>
    </ligand>
</feature>
<dbReference type="UniPathway" id="UPA00391"/>
<evidence type="ECO:0000256" key="3">
    <source>
        <dbReference type="ARBA" id="ARBA00022723"/>
    </source>
</evidence>
<evidence type="ECO:0000313" key="13">
    <source>
        <dbReference type="Proteomes" id="UP000480684"/>
    </source>
</evidence>
<keyword evidence="6 11" id="KW-0862">Zinc</keyword>
<evidence type="ECO:0000256" key="1">
    <source>
        <dbReference type="ARBA" id="ARBA00005061"/>
    </source>
</evidence>
<organism evidence="12 13">
    <name type="scientific">Magnetospirillum aberrantis SpK</name>
    <dbReference type="NCBI Taxonomy" id="908842"/>
    <lineage>
        <taxon>Bacteria</taxon>
        <taxon>Pseudomonadati</taxon>
        <taxon>Pseudomonadota</taxon>
        <taxon>Alphaproteobacteria</taxon>
        <taxon>Rhodospirillales</taxon>
        <taxon>Rhodospirillaceae</taxon>
        <taxon>Magnetospirillum</taxon>
    </lineage>
</organism>
<dbReference type="AlphaFoldDB" id="A0A7C9URM8"/>
<comment type="function">
    <text evidence="11">Catalyzes the ATP-dependent conversion of 7-carboxy-7-deazaguanine (CDG) to 7-cyano-7-deazaguanine (preQ(0)).</text>
</comment>
<reference evidence="12 13" key="1">
    <citation type="submission" date="2020-02" db="EMBL/GenBank/DDBJ databases">
        <authorList>
            <person name="Dziuba M."/>
            <person name="Kuznetsov B."/>
            <person name="Mardanov A."/>
            <person name="Ravin N."/>
            <person name="Grouzdev D."/>
        </authorList>
    </citation>
    <scope>NUCLEOTIDE SEQUENCE [LARGE SCALE GENOMIC DNA]</scope>
    <source>
        <strain evidence="12 13">SpK</strain>
    </source>
</reference>
<comment type="cofactor">
    <cofactor evidence="11">
        <name>Zn(2+)</name>
        <dbReference type="ChEBI" id="CHEBI:29105"/>
    </cofactor>
    <text evidence="11">Binds 1 zinc ion per subunit.</text>
</comment>
<dbReference type="HAMAP" id="MF_01633">
    <property type="entry name" value="QueC"/>
    <property type="match status" value="1"/>
</dbReference>
<keyword evidence="5 11" id="KW-0671">Queuosine biosynthesis</keyword>
<keyword evidence="4 11" id="KW-0547">Nucleotide-binding</keyword>
<dbReference type="CDD" id="cd01995">
    <property type="entry name" value="QueC-like"/>
    <property type="match status" value="1"/>
</dbReference>
<dbReference type="RefSeq" id="WP_163673886.1">
    <property type="nucleotide sequence ID" value="NZ_JAAIYP010000004.1"/>
</dbReference>
<evidence type="ECO:0000256" key="6">
    <source>
        <dbReference type="ARBA" id="ARBA00022833"/>
    </source>
</evidence>
<dbReference type="GO" id="GO:0008616">
    <property type="term" value="P:tRNA queuosine(34) biosynthetic process"/>
    <property type="evidence" value="ECO:0007669"/>
    <property type="project" value="UniProtKB-UniRule"/>
</dbReference>
<evidence type="ECO:0000313" key="12">
    <source>
        <dbReference type="EMBL" id="NFV78708.1"/>
    </source>
</evidence>
<feature type="binding site" evidence="11">
    <location>
        <position position="203"/>
    </location>
    <ligand>
        <name>Zn(2+)</name>
        <dbReference type="ChEBI" id="CHEBI:29105"/>
    </ligand>
</feature>
<dbReference type="PANTHER" id="PTHR42914">
    <property type="entry name" value="7-CYANO-7-DEAZAGUANINE SYNTHASE"/>
    <property type="match status" value="1"/>
</dbReference>
<evidence type="ECO:0000256" key="5">
    <source>
        <dbReference type="ARBA" id="ARBA00022785"/>
    </source>
</evidence>
<feature type="binding site" evidence="11">
    <location>
        <position position="209"/>
    </location>
    <ligand>
        <name>Zn(2+)</name>
        <dbReference type="ChEBI" id="CHEBI:29105"/>
    </ligand>
</feature>
<name>A0A7C9URM8_9PROT</name>
<accession>A0A7C9URM8</accession>
<comment type="pathway">
    <text evidence="1 11">Purine metabolism; 7-cyano-7-deazaguanine biosynthesis.</text>
</comment>
<dbReference type="InterPro" id="IPR014729">
    <property type="entry name" value="Rossmann-like_a/b/a_fold"/>
</dbReference>
<feature type="binding site" evidence="11">
    <location>
        <begin position="10"/>
        <end position="20"/>
    </location>
    <ligand>
        <name>ATP</name>
        <dbReference type="ChEBI" id="CHEBI:30616"/>
    </ligand>
</feature>
<proteinExistence type="inferred from homology"/>
<dbReference type="Gene3D" id="3.40.50.620">
    <property type="entry name" value="HUPs"/>
    <property type="match status" value="1"/>
</dbReference>
<dbReference type="PIRSF" id="PIRSF006293">
    <property type="entry name" value="ExsB"/>
    <property type="match status" value="1"/>
</dbReference>
<dbReference type="PANTHER" id="PTHR42914:SF1">
    <property type="entry name" value="7-CYANO-7-DEAZAGUANINE SYNTHASE"/>
    <property type="match status" value="1"/>
</dbReference>
<comment type="caution">
    <text evidence="12">The sequence shown here is derived from an EMBL/GenBank/DDBJ whole genome shotgun (WGS) entry which is preliminary data.</text>
</comment>
<evidence type="ECO:0000256" key="9">
    <source>
        <dbReference type="ARBA" id="ARBA00039149"/>
    </source>
</evidence>
<dbReference type="GO" id="GO:0008270">
    <property type="term" value="F:zinc ion binding"/>
    <property type="evidence" value="ECO:0007669"/>
    <property type="project" value="UniProtKB-UniRule"/>
</dbReference>
<evidence type="ECO:0000256" key="8">
    <source>
        <dbReference type="ARBA" id="ARBA00037993"/>
    </source>
</evidence>
<evidence type="ECO:0000256" key="4">
    <source>
        <dbReference type="ARBA" id="ARBA00022741"/>
    </source>
</evidence>
<keyword evidence="3 11" id="KW-0479">Metal-binding</keyword>
<dbReference type="EC" id="6.3.4.20" evidence="9 11"/>
<dbReference type="NCBIfam" id="TIGR00364">
    <property type="entry name" value="7-cyano-7-deazaguanine synthase QueC"/>
    <property type="match status" value="1"/>
</dbReference>
<evidence type="ECO:0000256" key="7">
    <source>
        <dbReference type="ARBA" id="ARBA00022840"/>
    </source>
</evidence>
<protein>
    <recommendedName>
        <fullName evidence="9 11">7-cyano-7-deazaguanine synthase</fullName>
        <ecNumber evidence="9 11">6.3.4.20</ecNumber>
    </recommendedName>
    <alternativeName>
        <fullName evidence="11">7-cyano-7-carbaguanine synthase</fullName>
    </alternativeName>
    <alternativeName>
        <fullName evidence="11">PreQ(0) synthase</fullName>
    </alternativeName>
    <alternativeName>
        <fullName evidence="11">Queuosine biosynthesis protein QueC</fullName>
    </alternativeName>
</protein>
<dbReference type="Pfam" id="PF06508">
    <property type="entry name" value="QueC"/>
    <property type="match status" value="1"/>
</dbReference>
<gene>
    <name evidence="11 12" type="primary">queC</name>
    <name evidence="12" type="ORF">G4223_01075</name>
</gene>
<evidence type="ECO:0000256" key="2">
    <source>
        <dbReference type="ARBA" id="ARBA00022598"/>
    </source>
</evidence>
<feature type="binding site" evidence="11">
    <location>
        <position position="193"/>
    </location>
    <ligand>
        <name>Zn(2+)</name>
        <dbReference type="ChEBI" id="CHEBI:29105"/>
    </ligand>
</feature>
<dbReference type="EMBL" id="JAAIYP010000004">
    <property type="protein sequence ID" value="NFV78708.1"/>
    <property type="molecule type" value="Genomic_DNA"/>
</dbReference>
<keyword evidence="2 11" id="KW-0436">Ligase</keyword>
<dbReference type="GO" id="GO:0005524">
    <property type="term" value="F:ATP binding"/>
    <property type="evidence" value="ECO:0007669"/>
    <property type="project" value="UniProtKB-UniRule"/>
</dbReference>
<comment type="catalytic activity">
    <reaction evidence="10 11">
        <text>7-carboxy-7-carbaguanine + NH4(+) + 2 ATP = 7-cyano-7-carbaguanine + 2 AMP + 2 diphosphate + 2 H(+)</text>
        <dbReference type="Rhea" id="RHEA:27982"/>
        <dbReference type="ChEBI" id="CHEBI:15378"/>
        <dbReference type="ChEBI" id="CHEBI:28938"/>
        <dbReference type="ChEBI" id="CHEBI:30616"/>
        <dbReference type="ChEBI" id="CHEBI:33019"/>
        <dbReference type="ChEBI" id="CHEBI:45075"/>
        <dbReference type="ChEBI" id="CHEBI:61036"/>
        <dbReference type="ChEBI" id="CHEBI:456215"/>
        <dbReference type="EC" id="6.3.4.20"/>
    </reaction>
</comment>
<comment type="similarity">
    <text evidence="8 11">Belongs to the QueC family.</text>
</comment>
<keyword evidence="7 11" id="KW-0067">ATP-binding</keyword>
<dbReference type="InterPro" id="IPR018317">
    <property type="entry name" value="QueC"/>
</dbReference>
<evidence type="ECO:0000256" key="11">
    <source>
        <dbReference type="HAMAP-Rule" id="MF_01633"/>
    </source>
</evidence>
<dbReference type="GO" id="GO:0016879">
    <property type="term" value="F:ligase activity, forming carbon-nitrogen bonds"/>
    <property type="evidence" value="ECO:0007669"/>
    <property type="project" value="UniProtKB-UniRule"/>
</dbReference>
<evidence type="ECO:0000256" key="10">
    <source>
        <dbReference type="ARBA" id="ARBA00047890"/>
    </source>
</evidence>
<dbReference type="Proteomes" id="UP000480684">
    <property type="component" value="Unassembled WGS sequence"/>
</dbReference>